<organism evidence="2 3">
    <name type="scientific">Amborella trichopoda</name>
    <dbReference type="NCBI Taxonomy" id="13333"/>
    <lineage>
        <taxon>Eukaryota</taxon>
        <taxon>Viridiplantae</taxon>
        <taxon>Streptophyta</taxon>
        <taxon>Embryophyta</taxon>
        <taxon>Tracheophyta</taxon>
        <taxon>Spermatophyta</taxon>
        <taxon>Magnoliopsida</taxon>
        <taxon>Amborellales</taxon>
        <taxon>Amborellaceae</taxon>
        <taxon>Amborella</taxon>
    </lineage>
</organism>
<evidence type="ECO:0000313" key="2">
    <source>
        <dbReference type="EMBL" id="ERN11773.1"/>
    </source>
</evidence>
<sequence>MSSNKEQPKSVRRNEQEGSGQMANRVSGHANAGVGGQQAMDGGGQQMDELPLESSPYVKYSNLEDYKRQAYGTDGQHLEPVNNQRGGGATEGPTLSGSGLSQAQAKAMAMAMDQANRSGIP</sequence>
<reference evidence="3" key="1">
    <citation type="journal article" date="2013" name="Science">
        <title>The Amborella genome and the evolution of flowering plants.</title>
        <authorList>
            <consortium name="Amborella Genome Project"/>
        </authorList>
    </citation>
    <scope>NUCLEOTIDE SEQUENCE [LARGE SCALE GENOMIC DNA]</scope>
</reference>
<evidence type="ECO:0000313" key="3">
    <source>
        <dbReference type="Proteomes" id="UP000017836"/>
    </source>
</evidence>
<dbReference type="eggNOG" id="ENOG502S9CN">
    <property type="taxonomic scope" value="Eukaryota"/>
</dbReference>
<feature type="region of interest" description="Disordered" evidence="1">
    <location>
        <begin position="1"/>
        <end position="121"/>
    </location>
</feature>
<dbReference type="InterPro" id="IPR018930">
    <property type="entry name" value="LEA-18"/>
</dbReference>
<dbReference type="Pfam" id="PF10714">
    <property type="entry name" value="LEA_6"/>
    <property type="match status" value="1"/>
</dbReference>
<feature type="compositionally biased region" description="Gly residues" evidence="1">
    <location>
        <begin position="33"/>
        <end position="45"/>
    </location>
</feature>
<dbReference type="Proteomes" id="UP000017836">
    <property type="component" value="Unassembled WGS sequence"/>
</dbReference>
<feature type="compositionally biased region" description="Basic and acidic residues" evidence="1">
    <location>
        <begin position="1"/>
        <end position="16"/>
    </location>
</feature>
<evidence type="ECO:0000256" key="1">
    <source>
        <dbReference type="SAM" id="MobiDB-lite"/>
    </source>
</evidence>
<dbReference type="HOGENOM" id="CLU_2064670_0_0_1"/>
<protein>
    <submittedName>
        <fullName evidence="2">Uncharacterized protein</fullName>
    </submittedName>
</protein>
<proteinExistence type="predicted"/>
<accession>W1PUP0</accession>
<feature type="compositionally biased region" description="Low complexity" evidence="1">
    <location>
        <begin position="102"/>
        <end position="115"/>
    </location>
</feature>
<dbReference type="EMBL" id="KI392687">
    <property type="protein sequence ID" value="ERN11773.1"/>
    <property type="molecule type" value="Genomic_DNA"/>
</dbReference>
<dbReference type="OrthoDB" id="1929004at2759"/>
<gene>
    <name evidence="2" type="ORF">AMTR_s00022p00247940</name>
</gene>
<dbReference type="Gramene" id="ERN11773">
    <property type="protein sequence ID" value="ERN11773"/>
    <property type="gene ID" value="AMTR_s00022p00247940"/>
</dbReference>
<dbReference type="AlphaFoldDB" id="W1PUP0"/>
<keyword evidence="3" id="KW-1185">Reference proteome</keyword>
<name>W1PUP0_AMBTC</name>